<dbReference type="InterPro" id="IPR023214">
    <property type="entry name" value="HAD_sf"/>
</dbReference>
<dbReference type="PANTHER" id="PTHR43344">
    <property type="entry name" value="PHOSPHOSERINE PHOSPHATASE"/>
    <property type="match status" value="1"/>
</dbReference>
<dbReference type="AlphaFoldDB" id="A0A7R9T8C4"/>
<evidence type="ECO:0000256" key="2">
    <source>
        <dbReference type="ARBA" id="ARBA00005135"/>
    </source>
</evidence>
<dbReference type="GO" id="GO:0036424">
    <property type="term" value="F:L-phosphoserine phosphatase activity"/>
    <property type="evidence" value="ECO:0007669"/>
    <property type="project" value="TreeGrafter"/>
</dbReference>
<sequence length="292" mass="30643">MHGSVVVASVASPRAVNALAKRAEKDASSAASARRRASSRRSRVVPRVVAPSMPDQKGVAKKNNREPSEDVIALIRSSSAVAFDVDSTVCVDEGIDELAAFLGKGDEVAAMTAAAMGGGVSFRDALEARLQVMQPTRASVDAFVKNNPPKLSPGIPELFASLRGANKTVYLVSGGFRQMIAPVAAALDVPPENVFANNILFNDDGSYASFDPTEFTSKAGGKAEAVKHVKASKGHEVMAMVGDGATDLESRAPGGADVFIGYGGAQVRKAVEEGADWFVKDFTRFREVVDDA</sequence>
<keyword evidence="8" id="KW-0718">Serine biosynthesis</keyword>
<dbReference type="InterPro" id="IPR036412">
    <property type="entry name" value="HAD-like_sf"/>
</dbReference>
<evidence type="ECO:0000256" key="8">
    <source>
        <dbReference type="ARBA" id="ARBA00023299"/>
    </source>
</evidence>
<dbReference type="InterPro" id="IPR050582">
    <property type="entry name" value="HAD-like_SerB"/>
</dbReference>
<comment type="cofactor">
    <cofactor evidence="1">
        <name>Mg(2+)</name>
        <dbReference type="ChEBI" id="CHEBI:18420"/>
    </cofactor>
</comment>
<keyword evidence="5" id="KW-0479">Metal-binding</keyword>
<keyword evidence="6" id="KW-0378">Hydrolase</keyword>
<dbReference type="NCBIfam" id="TIGR01488">
    <property type="entry name" value="HAD-SF-IB"/>
    <property type="match status" value="1"/>
</dbReference>
<accession>A0A7R9T8C4</accession>
<proteinExistence type="predicted"/>
<name>A0A7R9T8C4_MICPS</name>
<evidence type="ECO:0000256" key="6">
    <source>
        <dbReference type="ARBA" id="ARBA00022801"/>
    </source>
</evidence>
<dbReference type="Gene3D" id="1.10.150.210">
    <property type="entry name" value="Phosphoserine phosphatase, domain 2"/>
    <property type="match status" value="1"/>
</dbReference>
<protein>
    <recommendedName>
        <fullName evidence="3">phosphoserine phosphatase</fullName>
        <ecNumber evidence="3">3.1.3.3</ecNumber>
    </recommendedName>
</protein>
<feature type="compositionally biased region" description="Basic residues" evidence="9">
    <location>
        <begin position="33"/>
        <end position="44"/>
    </location>
</feature>
<dbReference type="GO" id="GO:0006564">
    <property type="term" value="P:L-serine biosynthetic process"/>
    <property type="evidence" value="ECO:0007669"/>
    <property type="project" value="UniProtKB-KW"/>
</dbReference>
<reference evidence="10" key="1">
    <citation type="submission" date="2021-01" db="EMBL/GenBank/DDBJ databases">
        <authorList>
            <person name="Corre E."/>
            <person name="Pelletier E."/>
            <person name="Niang G."/>
            <person name="Scheremetjew M."/>
            <person name="Finn R."/>
            <person name="Kale V."/>
            <person name="Holt S."/>
            <person name="Cochrane G."/>
            <person name="Meng A."/>
            <person name="Brown T."/>
            <person name="Cohen L."/>
        </authorList>
    </citation>
    <scope>NUCLEOTIDE SEQUENCE</scope>
    <source>
        <strain evidence="10">RCC1614</strain>
    </source>
</reference>
<dbReference type="GO" id="GO:0000287">
    <property type="term" value="F:magnesium ion binding"/>
    <property type="evidence" value="ECO:0007669"/>
    <property type="project" value="TreeGrafter"/>
</dbReference>
<dbReference type="CDD" id="cd04309">
    <property type="entry name" value="HAD_PSP_eu"/>
    <property type="match status" value="1"/>
</dbReference>
<evidence type="ECO:0000256" key="4">
    <source>
        <dbReference type="ARBA" id="ARBA00022605"/>
    </source>
</evidence>
<evidence type="ECO:0000313" key="10">
    <source>
        <dbReference type="EMBL" id="CAD8228278.1"/>
    </source>
</evidence>
<dbReference type="Pfam" id="PF00702">
    <property type="entry name" value="Hydrolase"/>
    <property type="match status" value="1"/>
</dbReference>
<organism evidence="10">
    <name type="scientific">Micromonas pusilla</name>
    <name type="common">Picoplanktonic green alga</name>
    <name type="synonym">Chromulina pusilla</name>
    <dbReference type="NCBI Taxonomy" id="38833"/>
    <lineage>
        <taxon>Eukaryota</taxon>
        <taxon>Viridiplantae</taxon>
        <taxon>Chlorophyta</taxon>
        <taxon>Mamiellophyceae</taxon>
        <taxon>Mamiellales</taxon>
        <taxon>Mamiellaceae</taxon>
        <taxon>Micromonas</taxon>
    </lineage>
</organism>
<comment type="pathway">
    <text evidence="2">Amino-acid biosynthesis; L-serine biosynthesis; L-serine from 3-phospho-D-glycerate: step 3/3.</text>
</comment>
<dbReference type="Gene3D" id="3.40.50.1000">
    <property type="entry name" value="HAD superfamily/HAD-like"/>
    <property type="match status" value="1"/>
</dbReference>
<dbReference type="EMBL" id="HBDY01001555">
    <property type="protein sequence ID" value="CAD8228278.1"/>
    <property type="molecule type" value="Transcribed_RNA"/>
</dbReference>
<evidence type="ECO:0000256" key="9">
    <source>
        <dbReference type="SAM" id="MobiDB-lite"/>
    </source>
</evidence>
<evidence type="ECO:0000256" key="1">
    <source>
        <dbReference type="ARBA" id="ARBA00001946"/>
    </source>
</evidence>
<keyword evidence="7" id="KW-0460">Magnesium</keyword>
<dbReference type="GO" id="GO:0009507">
    <property type="term" value="C:chloroplast"/>
    <property type="evidence" value="ECO:0007669"/>
    <property type="project" value="TreeGrafter"/>
</dbReference>
<evidence type="ECO:0000256" key="7">
    <source>
        <dbReference type="ARBA" id="ARBA00022842"/>
    </source>
</evidence>
<gene>
    <name evidence="10" type="ORF">MPUS1402_LOCUS1182</name>
</gene>
<evidence type="ECO:0000256" key="3">
    <source>
        <dbReference type="ARBA" id="ARBA00012640"/>
    </source>
</evidence>
<dbReference type="PANTHER" id="PTHR43344:SF2">
    <property type="entry name" value="PHOSPHOSERINE PHOSPHATASE"/>
    <property type="match status" value="1"/>
</dbReference>
<dbReference type="EC" id="3.1.3.3" evidence="3"/>
<evidence type="ECO:0000256" key="5">
    <source>
        <dbReference type="ARBA" id="ARBA00022723"/>
    </source>
</evidence>
<feature type="region of interest" description="Disordered" evidence="9">
    <location>
        <begin position="19"/>
        <end position="46"/>
    </location>
</feature>
<keyword evidence="4" id="KW-0028">Amino-acid biosynthesis</keyword>
<dbReference type="SUPFAM" id="SSF56784">
    <property type="entry name" value="HAD-like"/>
    <property type="match status" value="1"/>
</dbReference>